<dbReference type="EMBL" id="CP096649">
    <property type="protein sequence ID" value="UQK58564.1"/>
    <property type="molecule type" value="Genomic_DNA"/>
</dbReference>
<keyword evidence="3 5" id="KW-0418">Kinase</keyword>
<dbReference type="Gene3D" id="3.40.50.300">
    <property type="entry name" value="P-loop containing nucleotide triphosphate hydrolases"/>
    <property type="match status" value="1"/>
</dbReference>
<dbReference type="Proteomes" id="UP000831151">
    <property type="component" value="Chromosome"/>
</dbReference>
<comment type="subcellular location">
    <subcellularLocation>
        <location evidence="3">Cytoplasm</location>
    </subcellularLocation>
</comment>
<dbReference type="KEGG" id="fms:M1R53_04810"/>
<comment type="catalytic activity">
    <reaction evidence="3">
        <text>3'-dephospho-CoA + ATP = ADP + CoA + H(+)</text>
        <dbReference type="Rhea" id="RHEA:18245"/>
        <dbReference type="ChEBI" id="CHEBI:15378"/>
        <dbReference type="ChEBI" id="CHEBI:30616"/>
        <dbReference type="ChEBI" id="CHEBI:57287"/>
        <dbReference type="ChEBI" id="CHEBI:57328"/>
        <dbReference type="ChEBI" id="CHEBI:456216"/>
        <dbReference type="EC" id="2.7.1.24"/>
    </reaction>
</comment>
<evidence type="ECO:0000256" key="2">
    <source>
        <dbReference type="ARBA" id="ARBA00022840"/>
    </source>
</evidence>
<keyword evidence="6" id="KW-1185">Reference proteome</keyword>
<dbReference type="HAMAP" id="MF_00376">
    <property type="entry name" value="Dephospho_CoA_kinase"/>
    <property type="match status" value="1"/>
</dbReference>
<evidence type="ECO:0000256" key="3">
    <source>
        <dbReference type="HAMAP-Rule" id="MF_00376"/>
    </source>
</evidence>
<feature type="binding site" evidence="3">
    <location>
        <begin position="12"/>
        <end position="17"/>
    </location>
    <ligand>
        <name>ATP</name>
        <dbReference type="ChEBI" id="CHEBI:30616"/>
    </ligand>
</feature>
<keyword evidence="1 3" id="KW-0547">Nucleotide-binding</keyword>
<evidence type="ECO:0000256" key="1">
    <source>
        <dbReference type="ARBA" id="ARBA00022741"/>
    </source>
</evidence>
<protein>
    <recommendedName>
        <fullName evidence="3 4">Dephospho-CoA kinase</fullName>
        <ecNumber evidence="3 4">2.7.1.24</ecNumber>
    </recommendedName>
    <alternativeName>
        <fullName evidence="3">Dephosphocoenzyme A kinase</fullName>
    </alternativeName>
</protein>
<dbReference type="PROSITE" id="PS51219">
    <property type="entry name" value="DPCK"/>
    <property type="match status" value="1"/>
</dbReference>
<keyword evidence="3" id="KW-0963">Cytoplasm</keyword>
<evidence type="ECO:0000313" key="5">
    <source>
        <dbReference type="EMBL" id="UQK58564.1"/>
    </source>
</evidence>
<dbReference type="GO" id="GO:0015937">
    <property type="term" value="P:coenzyme A biosynthetic process"/>
    <property type="evidence" value="ECO:0007669"/>
    <property type="project" value="UniProtKB-UniRule"/>
</dbReference>
<reference evidence="5" key="1">
    <citation type="submission" date="2022-04" db="EMBL/GenBank/DDBJ databases">
        <title>Complete genome sequences of Ezakiella coagulans and Fenollaria massiliensis.</title>
        <authorList>
            <person name="France M.T."/>
            <person name="Clifford J."/>
            <person name="Narina S."/>
            <person name="Rutt L."/>
            <person name="Ravel J."/>
        </authorList>
    </citation>
    <scope>NUCLEOTIDE SEQUENCE</scope>
    <source>
        <strain evidence="5">C0061C2</strain>
    </source>
</reference>
<dbReference type="RefSeq" id="WP_249242170.1">
    <property type="nucleotide sequence ID" value="NZ_CP096649.1"/>
</dbReference>
<dbReference type="GO" id="GO:0005524">
    <property type="term" value="F:ATP binding"/>
    <property type="evidence" value="ECO:0007669"/>
    <property type="project" value="UniProtKB-UniRule"/>
</dbReference>
<gene>
    <name evidence="3 5" type="primary">coaE</name>
    <name evidence="5" type="ORF">M1R53_04810</name>
</gene>
<accession>A0A9E7DIN3</accession>
<dbReference type="SUPFAM" id="SSF52540">
    <property type="entry name" value="P-loop containing nucleoside triphosphate hydrolases"/>
    <property type="match status" value="1"/>
</dbReference>
<dbReference type="Pfam" id="PF01121">
    <property type="entry name" value="CoaE"/>
    <property type="match status" value="1"/>
</dbReference>
<proteinExistence type="inferred from homology"/>
<dbReference type="CDD" id="cd02022">
    <property type="entry name" value="DPCK"/>
    <property type="match status" value="1"/>
</dbReference>
<comment type="function">
    <text evidence="3">Catalyzes the phosphorylation of the 3'-hydroxyl group of dephosphocoenzyme A to form coenzyme A.</text>
</comment>
<dbReference type="PANTHER" id="PTHR10695">
    <property type="entry name" value="DEPHOSPHO-COA KINASE-RELATED"/>
    <property type="match status" value="1"/>
</dbReference>
<evidence type="ECO:0000256" key="4">
    <source>
        <dbReference type="NCBIfam" id="TIGR00152"/>
    </source>
</evidence>
<dbReference type="InterPro" id="IPR001977">
    <property type="entry name" value="Depp_CoAkinase"/>
</dbReference>
<organism evidence="5 6">
    <name type="scientific">Fenollaria massiliensis</name>
    <dbReference type="NCBI Taxonomy" id="938288"/>
    <lineage>
        <taxon>Bacteria</taxon>
        <taxon>Bacillati</taxon>
        <taxon>Bacillota</taxon>
        <taxon>Clostridia</taxon>
        <taxon>Eubacteriales</taxon>
        <taxon>Fenollaria</taxon>
    </lineage>
</organism>
<dbReference type="AlphaFoldDB" id="A0A9E7DIN3"/>
<comment type="similarity">
    <text evidence="3">Belongs to the CoaE family.</text>
</comment>
<comment type="pathway">
    <text evidence="3">Cofactor biosynthesis; coenzyme A biosynthesis; CoA from (R)-pantothenate: step 5/5.</text>
</comment>
<dbReference type="NCBIfam" id="TIGR00152">
    <property type="entry name" value="dephospho-CoA kinase"/>
    <property type="match status" value="1"/>
</dbReference>
<sequence>MQNNYILTGSIASGKSSVLKIIAEEGYNTISADDVVKELYEDEEFLKSFKIEIGEKFFTIDKKLDKDKLRETIFKDISLKNRVEAFVHPLVYKKIKEMLLDGFNFIEVPMFFEAREYFLDSKIEIKGIIFVNIDKKIQVSRLMHRNKISEKEAIAMIDTRVTSEEKIKASNYIINNNASEDDLKREVLKTLERINEKAN</sequence>
<dbReference type="EC" id="2.7.1.24" evidence="3 4"/>
<dbReference type="GO" id="GO:0005737">
    <property type="term" value="C:cytoplasm"/>
    <property type="evidence" value="ECO:0007669"/>
    <property type="project" value="UniProtKB-SubCell"/>
</dbReference>
<keyword evidence="3 5" id="KW-0808">Transferase</keyword>
<dbReference type="GO" id="GO:0004140">
    <property type="term" value="F:dephospho-CoA kinase activity"/>
    <property type="evidence" value="ECO:0007669"/>
    <property type="project" value="UniProtKB-UniRule"/>
</dbReference>
<name>A0A9E7DIN3_9FIRM</name>
<evidence type="ECO:0000313" key="6">
    <source>
        <dbReference type="Proteomes" id="UP000831151"/>
    </source>
</evidence>
<keyword evidence="3" id="KW-0173">Coenzyme A biosynthesis</keyword>
<keyword evidence="2 3" id="KW-0067">ATP-binding</keyword>
<dbReference type="PANTHER" id="PTHR10695:SF46">
    <property type="entry name" value="BIFUNCTIONAL COENZYME A SYNTHASE-RELATED"/>
    <property type="match status" value="1"/>
</dbReference>
<dbReference type="InterPro" id="IPR027417">
    <property type="entry name" value="P-loop_NTPase"/>
</dbReference>